<keyword evidence="3" id="KW-1185">Reference proteome</keyword>
<gene>
    <name evidence="2" type="ORF">SK128_018290</name>
</gene>
<reference evidence="2 3" key="1">
    <citation type="submission" date="2023-11" db="EMBL/GenBank/DDBJ databases">
        <title>Halocaridina rubra genome assembly.</title>
        <authorList>
            <person name="Smith C."/>
        </authorList>
    </citation>
    <scope>NUCLEOTIDE SEQUENCE [LARGE SCALE GENOMIC DNA]</scope>
    <source>
        <strain evidence="2">EP-1</strain>
        <tissue evidence="2">Whole</tissue>
    </source>
</reference>
<organism evidence="2 3">
    <name type="scientific">Halocaridina rubra</name>
    <name type="common">Hawaiian red shrimp</name>
    <dbReference type="NCBI Taxonomy" id="373956"/>
    <lineage>
        <taxon>Eukaryota</taxon>
        <taxon>Metazoa</taxon>
        <taxon>Ecdysozoa</taxon>
        <taxon>Arthropoda</taxon>
        <taxon>Crustacea</taxon>
        <taxon>Multicrustacea</taxon>
        <taxon>Malacostraca</taxon>
        <taxon>Eumalacostraca</taxon>
        <taxon>Eucarida</taxon>
        <taxon>Decapoda</taxon>
        <taxon>Pleocyemata</taxon>
        <taxon>Caridea</taxon>
        <taxon>Atyoidea</taxon>
        <taxon>Atyidae</taxon>
        <taxon>Halocaridina</taxon>
    </lineage>
</organism>
<name>A0AAN8WRC9_HALRR</name>
<feature type="region of interest" description="Disordered" evidence="1">
    <location>
        <begin position="1"/>
        <end position="22"/>
    </location>
</feature>
<feature type="non-terminal residue" evidence="2">
    <location>
        <position position="1"/>
    </location>
</feature>
<dbReference type="EMBL" id="JAXCGZ010015969">
    <property type="protein sequence ID" value="KAK7069677.1"/>
    <property type="molecule type" value="Genomic_DNA"/>
</dbReference>
<comment type="caution">
    <text evidence="2">The sequence shown here is derived from an EMBL/GenBank/DDBJ whole genome shotgun (WGS) entry which is preliminary data.</text>
</comment>
<proteinExistence type="predicted"/>
<dbReference type="AlphaFoldDB" id="A0AAN8WRC9"/>
<dbReference type="Gene3D" id="2.60.40.10">
    <property type="entry name" value="Immunoglobulins"/>
    <property type="match status" value="1"/>
</dbReference>
<evidence type="ECO:0000313" key="2">
    <source>
        <dbReference type="EMBL" id="KAK7069677.1"/>
    </source>
</evidence>
<accession>A0AAN8WRC9</accession>
<dbReference type="InterPro" id="IPR036179">
    <property type="entry name" value="Ig-like_dom_sf"/>
</dbReference>
<evidence type="ECO:0000313" key="3">
    <source>
        <dbReference type="Proteomes" id="UP001381693"/>
    </source>
</evidence>
<sequence length="62" mass="7212">YDARDTSLGYRQHTPKSPRMRFSPNSPARLYISRATLLDAGKYECRVDFMRAPSKTTIVECW</sequence>
<dbReference type="SUPFAM" id="SSF48726">
    <property type="entry name" value="Immunoglobulin"/>
    <property type="match status" value="1"/>
</dbReference>
<protein>
    <submittedName>
        <fullName evidence="2">Uncharacterized protein</fullName>
    </submittedName>
</protein>
<dbReference type="InterPro" id="IPR013783">
    <property type="entry name" value="Ig-like_fold"/>
</dbReference>
<dbReference type="Proteomes" id="UP001381693">
    <property type="component" value="Unassembled WGS sequence"/>
</dbReference>
<evidence type="ECO:0000256" key="1">
    <source>
        <dbReference type="SAM" id="MobiDB-lite"/>
    </source>
</evidence>